<evidence type="ECO:0000256" key="3">
    <source>
        <dbReference type="ARBA" id="ARBA00023163"/>
    </source>
</evidence>
<dbReference type="Proteomes" id="UP000199506">
    <property type="component" value="Unassembled WGS sequence"/>
</dbReference>
<organism evidence="6 7">
    <name type="scientific">Methanobrevibacter gottschalkii</name>
    <dbReference type="NCBI Taxonomy" id="190974"/>
    <lineage>
        <taxon>Archaea</taxon>
        <taxon>Methanobacteriati</taxon>
        <taxon>Methanobacteriota</taxon>
        <taxon>Methanomada group</taxon>
        <taxon>Methanobacteria</taxon>
        <taxon>Methanobacteriales</taxon>
        <taxon>Methanobacteriaceae</taxon>
        <taxon>Methanobrevibacter</taxon>
    </lineage>
</organism>
<proteinExistence type="inferred from homology"/>
<dbReference type="AlphaFoldDB" id="A0A1H7KKV0"/>
<accession>A0A1H7KKV0</accession>
<evidence type="ECO:0000259" key="5">
    <source>
        <dbReference type="PROSITE" id="PS50943"/>
    </source>
</evidence>
<evidence type="ECO:0000256" key="4">
    <source>
        <dbReference type="HAMAP-Rule" id="MF_00584"/>
    </source>
</evidence>
<dbReference type="EMBL" id="FOAK01000006">
    <property type="protein sequence ID" value="SEK87164.1"/>
    <property type="molecule type" value="Genomic_DNA"/>
</dbReference>
<dbReference type="InterPro" id="IPR010982">
    <property type="entry name" value="Lambda_DNA-bd_dom_sf"/>
</dbReference>
<evidence type="ECO:0000313" key="6">
    <source>
        <dbReference type="EMBL" id="SEK87164.1"/>
    </source>
</evidence>
<dbReference type="HAMAP" id="MF_00584">
    <property type="entry name" value="HTH_type_cro_C1"/>
    <property type="match status" value="1"/>
</dbReference>
<dbReference type="InterPro" id="IPR059051">
    <property type="entry name" value="MTH_967_PDDEXK"/>
</dbReference>
<gene>
    <name evidence="6" type="ORF">SAMN05216439_1603</name>
</gene>
<feature type="domain" description="HTH cro/C1-type" evidence="5">
    <location>
        <begin position="131"/>
        <end position="189"/>
    </location>
</feature>
<keyword evidence="1 4" id="KW-0805">Transcription regulation</keyword>
<dbReference type="Pfam" id="PF26553">
    <property type="entry name" value="PDDEXK_19"/>
    <property type="match status" value="1"/>
</dbReference>
<dbReference type="CDD" id="cd00093">
    <property type="entry name" value="HTH_XRE"/>
    <property type="match status" value="1"/>
</dbReference>
<dbReference type="GO" id="GO:0003700">
    <property type="term" value="F:DNA-binding transcription factor activity"/>
    <property type="evidence" value="ECO:0007669"/>
    <property type="project" value="UniProtKB-UniRule"/>
</dbReference>
<dbReference type="OrthoDB" id="31424at2157"/>
<evidence type="ECO:0000256" key="1">
    <source>
        <dbReference type="ARBA" id="ARBA00023015"/>
    </source>
</evidence>
<name>A0A1H7KKV0_9EURY</name>
<dbReference type="NCBIfam" id="NF003162">
    <property type="entry name" value="PRK04140.1"/>
    <property type="match status" value="1"/>
</dbReference>
<dbReference type="InterPro" id="IPR001387">
    <property type="entry name" value="Cro/C1-type_HTH"/>
</dbReference>
<dbReference type="SUPFAM" id="SSF47413">
    <property type="entry name" value="lambda repressor-like DNA-binding domains"/>
    <property type="match status" value="1"/>
</dbReference>
<dbReference type="GO" id="GO:0003677">
    <property type="term" value="F:DNA binding"/>
    <property type="evidence" value="ECO:0007669"/>
    <property type="project" value="UniProtKB-KW"/>
</dbReference>
<dbReference type="Gene3D" id="1.10.260.40">
    <property type="entry name" value="lambda repressor-like DNA-binding domains"/>
    <property type="match status" value="1"/>
</dbReference>
<dbReference type="PROSITE" id="PS50943">
    <property type="entry name" value="HTH_CROC1"/>
    <property type="match status" value="1"/>
</dbReference>
<dbReference type="InterPro" id="IPR020886">
    <property type="entry name" value="MTH_967-like"/>
</dbReference>
<protein>
    <recommendedName>
        <fullName evidence="4">Putative HTH-type transcriptional regulatory protein SAMN05216439_1603</fullName>
    </recommendedName>
</protein>
<evidence type="ECO:0000313" key="7">
    <source>
        <dbReference type="Proteomes" id="UP000199506"/>
    </source>
</evidence>
<evidence type="ECO:0000256" key="2">
    <source>
        <dbReference type="ARBA" id="ARBA00023125"/>
    </source>
</evidence>
<dbReference type="STRING" id="190974.SAMN05216439_1603"/>
<keyword evidence="3 4" id="KW-0804">Transcription</keyword>
<reference evidence="6 7" key="1">
    <citation type="submission" date="2016-10" db="EMBL/GenBank/DDBJ databases">
        <authorList>
            <person name="de Groot N.N."/>
        </authorList>
    </citation>
    <scope>NUCLEOTIDE SEQUENCE [LARGE SCALE GENOMIC DNA]</scope>
    <source>
        <strain evidence="6 7">DSM 11978</strain>
    </source>
</reference>
<dbReference type="RefSeq" id="WP_069573437.1">
    <property type="nucleotide sequence ID" value="NZ_FOAK01000006.1"/>
</dbReference>
<sequence length="310" mass="35577">MLTRGNLLQQTEKLLKSQGFKTSDIYEHGSFDIVARKNLLILLLKTFLNIDSINEQNAHEMNQLANIFLASPIIIGEKSRNGILEEGVIYERYDIPTIGFETFKNMILYNEYPEILADRGGYFVKIDGNVIKQYREEYSMSLKDLANLAHVSRATMYKYENGIVRANTETAMILEEILNTKVTLDIDLLKQPQKDKIEYSDDVKDLSKLGYGVLSTNKSPFDAVAKMKTSDKHSPLMANVEKNRTEKTLKRMAIPLKDLSLVTTSEPVFIINNDKIKESIGKIPVIKSWELKEFENSKELLKMIRERKEN</sequence>
<keyword evidence="2 4" id="KW-0238">DNA-binding</keyword>
<dbReference type="Pfam" id="PF01381">
    <property type="entry name" value="HTH_3"/>
    <property type="match status" value="1"/>
</dbReference>
<dbReference type="SMART" id="SM00530">
    <property type="entry name" value="HTH_XRE"/>
    <property type="match status" value="1"/>
</dbReference>